<keyword evidence="2" id="KW-1185">Reference proteome</keyword>
<evidence type="ECO:0000313" key="2">
    <source>
        <dbReference type="Proteomes" id="UP000320582"/>
    </source>
</evidence>
<evidence type="ECO:0000313" key="1">
    <source>
        <dbReference type="EMBL" id="TQM93551.1"/>
    </source>
</evidence>
<dbReference type="Proteomes" id="UP000320582">
    <property type="component" value="Unassembled WGS sequence"/>
</dbReference>
<organism evidence="1 2">
    <name type="scientific">Roseinatronobacter monicus</name>
    <dbReference type="NCBI Taxonomy" id="393481"/>
    <lineage>
        <taxon>Bacteria</taxon>
        <taxon>Pseudomonadati</taxon>
        <taxon>Pseudomonadota</taxon>
        <taxon>Alphaproteobacteria</taxon>
        <taxon>Rhodobacterales</taxon>
        <taxon>Paracoccaceae</taxon>
        <taxon>Roseinatronobacter</taxon>
    </lineage>
</organism>
<gene>
    <name evidence="1" type="ORF">BD293_2188</name>
</gene>
<dbReference type="AlphaFoldDB" id="A0A543KEQ1"/>
<reference evidence="1 2" key="1">
    <citation type="submission" date="2019-06" db="EMBL/GenBank/DDBJ databases">
        <title>Genomic Encyclopedia of Archaeal and Bacterial Type Strains, Phase II (KMG-II): from individual species to whole genera.</title>
        <authorList>
            <person name="Goeker M."/>
        </authorList>
    </citation>
    <scope>NUCLEOTIDE SEQUENCE [LARGE SCALE GENOMIC DNA]</scope>
    <source>
        <strain evidence="1 2">DSM 18423</strain>
    </source>
</reference>
<name>A0A543KEQ1_9RHOB</name>
<comment type="caution">
    <text evidence="1">The sequence shown here is derived from an EMBL/GenBank/DDBJ whole genome shotgun (WGS) entry which is preliminary data.</text>
</comment>
<proteinExistence type="predicted"/>
<protein>
    <submittedName>
        <fullName evidence="1">Uncharacterized protein</fullName>
    </submittedName>
</protein>
<accession>A0A543KEQ1</accession>
<dbReference type="EMBL" id="VFPT01000001">
    <property type="protein sequence ID" value="TQM93551.1"/>
    <property type="molecule type" value="Genomic_DNA"/>
</dbReference>
<sequence length="39" mass="4236">MRDIAEFGGGHIQPQKSHFFGPLPSTALQNSHFLVIIGS</sequence>